<dbReference type="EMBL" id="JANJQO010000325">
    <property type="protein sequence ID" value="KAJ2978986.1"/>
    <property type="molecule type" value="Genomic_DNA"/>
</dbReference>
<name>A0ACC1NKD9_9HYPO</name>
<reference evidence="1" key="1">
    <citation type="submission" date="2022-08" db="EMBL/GenBank/DDBJ databases">
        <title>Genome Sequence of Lecanicillium fungicola.</title>
        <authorList>
            <person name="Buettner E."/>
        </authorList>
    </citation>
    <scope>NUCLEOTIDE SEQUENCE</scope>
    <source>
        <strain evidence="1">Babe33</strain>
    </source>
</reference>
<accession>A0ACC1NKD9</accession>
<dbReference type="Proteomes" id="UP001143910">
    <property type="component" value="Unassembled WGS sequence"/>
</dbReference>
<evidence type="ECO:0000313" key="1">
    <source>
        <dbReference type="EMBL" id="KAJ2978986.1"/>
    </source>
</evidence>
<protein>
    <submittedName>
        <fullName evidence="1">Uncharacterized protein</fullName>
    </submittedName>
</protein>
<evidence type="ECO:0000313" key="2">
    <source>
        <dbReference type="Proteomes" id="UP001143910"/>
    </source>
</evidence>
<comment type="caution">
    <text evidence="1">The sequence shown here is derived from an EMBL/GenBank/DDBJ whole genome shotgun (WGS) entry which is preliminary data.</text>
</comment>
<proteinExistence type="predicted"/>
<keyword evidence="2" id="KW-1185">Reference proteome</keyword>
<gene>
    <name evidence="1" type="ORF">NQ176_g3515</name>
</gene>
<sequence length="150" mass="16400">MSEASIFKGRGFGTYYYDVKHPKGSCGADFSNMNLGVVECSSNTNALSLNKINSNFLVAMNHTQLQRNPKKYCGKQVVVTVNGKASDLPFFIGDGCVRCGKGRENGGWNSNGAPGLDFSYSALNELSSRACQNGYIDISWEITDKTVYHF</sequence>
<organism evidence="1 2">
    <name type="scientific">Zarea fungicola</name>
    <dbReference type="NCBI Taxonomy" id="93591"/>
    <lineage>
        <taxon>Eukaryota</taxon>
        <taxon>Fungi</taxon>
        <taxon>Dikarya</taxon>
        <taxon>Ascomycota</taxon>
        <taxon>Pezizomycotina</taxon>
        <taxon>Sordariomycetes</taxon>
        <taxon>Hypocreomycetidae</taxon>
        <taxon>Hypocreales</taxon>
        <taxon>Cordycipitaceae</taxon>
        <taxon>Zarea</taxon>
    </lineage>
</organism>